<feature type="domain" description="FDX-ACB" evidence="1">
    <location>
        <begin position="239"/>
        <end position="330"/>
    </location>
</feature>
<dbReference type="PANTHER" id="PTHR10947:SF0">
    <property type="entry name" value="PHENYLALANINE--TRNA LIGASE BETA SUBUNIT"/>
    <property type="match status" value="1"/>
</dbReference>
<dbReference type="Proteomes" id="UP000783287">
    <property type="component" value="Unassembled WGS sequence"/>
</dbReference>
<name>A0A955L6W4_9BACT</name>
<dbReference type="Pfam" id="PF03147">
    <property type="entry name" value="FDX-ACB"/>
    <property type="match status" value="1"/>
</dbReference>
<dbReference type="PANTHER" id="PTHR10947">
    <property type="entry name" value="PHENYLALANYL-TRNA SYNTHETASE BETA CHAIN AND LEUCINE-RICH REPEAT-CONTAINING PROTEIN 47"/>
    <property type="match status" value="1"/>
</dbReference>
<dbReference type="AlphaFoldDB" id="A0A955L6W4"/>
<reference evidence="2" key="1">
    <citation type="submission" date="2020-04" db="EMBL/GenBank/DDBJ databases">
        <authorList>
            <person name="Zhang T."/>
        </authorList>
    </citation>
    <scope>NUCLEOTIDE SEQUENCE</scope>
    <source>
        <strain evidence="2">HKST-UBA14</strain>
    </source>
</reference>
<dbReference type="GO" id="GO:0004826">
    <property type="term" value="F:phenylalanine-tRNA ligase activity"/>
    <property type="evidence" value="ECO:0007669"/>
    <property type="project" value="InterPro"/>
</dbReference>
<dbReference type="EMBL" id="JAGQLK010000198">
    <property type="protein sequence ID" value="MCA9383979.1"/>
    <property type="molecule type" value="Genomic_DNA"/>
</dbReference>
<accession>A0A955L6W4</accession>
<comment type="caution">
    <text evidence="2">The sequence shown here is derived from an EMBL/GenBank/DDBJ whole genome shotgun (WGS) entry which is preliminary data.</text>
</comment>
<reference evidence="2" key="2">
    <citation type="journal article" date="2021" name="Microbiome">
        <title>Successional dynamics and alternative stable states in a saline activated sludge microbial community over 9 years.</title>
        <authorList>
            <person name="Wang Y."/>
            <person name="Ye J."/>
            <person name="Ju F."/>
            <person name="Liu L."/>
            <person name="Boyd J.A."/>
            <person name="Deng Y."/>
            <person name="Parks D.H."/>
            <person name="Jiang X."/>
            <person name="Yin X."/>
            <person name="Woodcroft B.J."/>
            <person name="Tyson G.W."/>
            <person name="Hugenholtz P."/>
            <person name="Polz M.F."/>
            <person name="Zhang T."/>
        </authorList>
    </citation>
    <scope>NUCLEOTIDE SEQUENCE</scope>
    <source>
        <strain evidence="2">HKST-UBA14</strain>
    </source>
</reference>
<dbReference type="Gene3D" id="3.30.930.10">
    <property type="entry name" value="Bira Bifunctional Protein, Domain 2"/>
    <property type="match status" value="1"/>
</dbReference>
<dbReference type="CDD" id="cd00769">
    <property type="entry name" value="PheRS_beta_core"/>
    <property type="match status" value="1"/>
</dbReference>
<dbReference type="SUPFAM" id="SSF55681">
    <property type="entry name" value="Class II aaRS and biotin synthetases"/>
    <property type="match status" value="1"/>
</dbReference>
<protein>
    <recommendedName>
        <fullName evidence="1">FDX-ACB domain-containing protein</fullName>
    </recommendedName>
</protein>
<evidence type="ECO:0000259" key="1">
    <source>
        <dbReference type="PROSITE" id="PS51447"/>
    </source>
</evidence>
<dbReference type="InterPro" id="IPR036690">
    <property type="entry name" value="Fdx_antiC-bd_sf"/>
</dbReference>
<dbReference type="InterPro" id="IPR045060">
    <property type="entry name" value="Phe-tRNA-ligase_IIc_bsu"/>
</dbReference>
<dbReference type="Gene3D" id="3.30.70.380">
    <property type="entry name" value="Ferrodoxin-fold anticodon-binding domain"/>
    <property type="match status" value="1"/>
</dbReference>
<gene>
    <name evidence="2" type="ORF">KC909_06480</name>
</gene>
<proteinExistence type="predicted"/>
<dbReference type="GO" id="GO:0006432">
    <property type="term" value="P:phenylalanyl-tRNA aminoacylation"/>
    <property type="evidence" value="ECO:0007669"/>
    <property type="project" value="InterPro"/>
</dbReference>
<feature type="non-terminal residue" evidence="2">
    <location>
        <position position="1"/>
    </location>
</feature>
<evidence type="ECO:0000313" key="3">
    <source>
        <dbReference type="Proteomes" id="UP000783287"/>
    </source>
</evidence>
<dbReference type="GO" id="GO:0009328">
    <property type="term" value="C:phenylalanine-tRNA ligase complex"/>
    <property type="evidence" value="ECO:0007669"/>
    <property type="project" value="TreeGrafter"/>
</dbReference>
<dbReference type="PROSITE" id="PS51447">
    <property type="entry name" value="FDX_ACB"/>
    <property type="match status" value="1"/>
</dbReference>
<dbReference type="InterPro" id="IPR041616">
    <property type="entry name" value="PheRS_beta_core"/>
</dbReference>
<dbReference type="SMART" id="SM00896">
    <property type="entry name" value="FDX-ACB"/>
    <property type="match status" value="1"/>
</dbReference>
<dbReference type="InterPro" id="IPR045864">
    <property type="entry name" value="aa-tRNA-synth_II/BPL/LPL"/>
</dbReference>
<dbReference type="Pfam" id="PF17759">
    <property type="entry name" value="tRNA_synthFbeta"/>
    <property type="match status" value="1"/>
</dbReference>
<dbReference type="InterPro" id="IPR005121">
    <property type="entry name" value="Fdx_antiC-bd"/>
</dbReference>
<sequence>LLEEVARLYGYSKIIPSLPERDLTPVKPNPISDMSRVVIKKLTGMGMDEVLTYSFVGRDIYENTLLSIESCLEIENPISPDLSHMRNTLIPSLIAKVKDNARYEKEFSIFEIGRRIEMELDDEGIHIQPRVITGAIYIADQDTVYYNAKGVVENLLSHFGVEAEYEDINEASKHKAYAGLHPSRSAAIMHNEKLIGVVGELHPQSQLNWGLDGRVGVFEIEFDYLLNNAANIKKYSPLSQYQSVERDLSFWVNKKHNYSELLASIDDLKLAEVVNVSLQDIYEPKGEERKSITIKVTLQSDIKTLEEKEINEIISKIIKEIELDLKAELRGKK</sequence>
<organism evidence="2 3">
    <name type="scientific">Candidatus Dojkabacteria bacterium</name>
    <dbReference type="NCBI Taxonomy" id="2099670"/>
    <lineage>
        <taxon>Bacteria</taxon>
        <taxon>Candidatus Dojkabacteria</taxon>
    </lineage>
</organism>
<evidence type="ECO:0000313" key="2">
    <source>
        <dbReference type="EMBL" id="MCA9383979.1"/>
    </source>
</evidence>
<dbReference type="SUPFAM" id="SSF54991">
    <property type="entry name" value="Anticodon-binding domain of PheRS"/>
    <property type="match status" value="1"/>
</dbReference>